<reference evidence="2 3" key="1">
    <citation type="submission" date="2016-10" db="EMBL/GenBank/DDBJ databases">
        <authorList>
            <person name="de Groot N.N."/>
        </authorList>
    </citation>
    <scope>NUCLEOTIDE SEQUENCE [LARGE SCALE GENOMIC DNA]</scope>
    <source>
        <strain evidence="2 3">DSM 43941</strain>
    </source>
</reference>
<evidence type="ECO:0000313" key="2">
    <source>
        <dbReference type="EMBL" id="SDT77661.1"/>
    </source>
</evidence>
<dbReference type="Proteomes" id="UP000198688">
    <property type="component" value="Chromosome I"/>
</dbReference>
<dbReference type="STRING" id="113562.SAMN04489716_8052"/>
<organism evidence="2 3">
    <name type="scientific">Actinoplanes derwentensis</name>
    <dbReference type="NCBI Taxonomy" id="113562"/>
    <lineage>
        <taxon>Bacteria</taxon>
        <taxon>Bacillati</taxon>
        <taxon>Actinomycetota</taxon>
        <taxon>Actinomycetes</taxon>
        <taxon>Micromonosporales</taxon>
        <taxon>Micromonosporaceae</taxon>
        <taxon>Actinoplanes</taxon>
    </lineage>
</organism>
<evidence type="ECO:0000256" key="1">
    <source>
        <dbReference type="SAM" id="MobiDB-lite"/>
    </source>
</evidence>
<feature type="region of interest" description="Disordered" evidence="1">
    <location>
        <begin position="88"/>
        <end position="119"/>
    </location>
</feature>
<protein>
    <submittedName>
        <fullName evidence="2">Uncharacterized protein</fullName>
    </submittedName>
</protein>
<accession>A0A1H2D4I7</accession>
<gene>
    <name evidence="2" type="ORF">SAMN04489716_8052</name>
</gene>
<proteinExistence type="predicted"/>
<evidence type="ECO:0000313" key="3">
    <source>
        <dbReference type="Proteomes" id="UP000198688"/>
    </source>
</evidence>
<dbReference type="OrthoDB" id="3420971at2"/>
<name>A0A1H2D4I7_9ACTN</name>
<dbReference type="RefSeq" id="WP_157751985.1">
    <property type="nucleotide sequence ID" value="NZ_BOMJ01000051.1"/>
</dbReference>
<feature type="region of interest" description="Disordered" evidence="1">
    <location>
        <begin position="1"/>
        <end position="23"/>
    </location>
</feature>
<dbReference type="AlphaFoldDB" id="A0A1H2D4I7"/>
<keyword evidence="3" id="KW-1185">Reference proteome</keyword>
<sequence length="119" mass="12654">MSSSPTATTRADGPPPCCASPRSGCASDIHVNPPWLHRDPCKYSADIGLTPRTHGWLIERGLALAHYATSRPQLGRLRRWGGLAVRGMHEPAPGDGREGTPAPAGAGHGALRTRTEQRC</sequence>
<dbReference type="EMBL" id="LT629758">
    <property type="protein sequence ID" value="SDT77661.1"/>
    <property type="molecule type" value="Genomic_DNA"/>
</dbReference>